<evidence type="ECO:0000313" key="3">
    <source>
        <dbReference type="Proteomes" id="UP001500166"/>
    </source>
</evidence>
<dbReference type="CDD" id="cd21809">
    <property type="entry name" value="ABC-2_lan_permease-like"/>
    <property type="match status" value="1"/>
</dbReference>
<dbReference type="Pfam" id="PF12730">
    <property type="entry name" value="ABC2_membrane_4"/>
    <property type="match status" value="1"/>
</dbReference>
<organism evidence="2 3">
    <name type="scientific">Kocuria atrinae</name>
    <dbReference type="NCBI Taxonomy" id="592377"/>
    <lineage>
        <taxon>Bacteria</taxon>
        <taxon>Bacillati</taxon>
        <taxon>Actinomycetota</taxon>
        <taxon>Actinomycetes</taxon>
        <taxon>Micrococcales</taxon>
        <taxon>Micrococcaceae</taxon>
        <taxon>Kocuria</taxon>
    </lineage>
</organism>
<dbReference type="Proteomes" id="UP001500166">
    <property type="component" value="Unassembled WGS sequence"/>
</dbReference>
<dbReference type="EMBL" id="BAAAQA010000016">
    <property type="protein sequence ID" value="GAA2117513.1"/>
    <property type="molecule type" value="Genomic_DNA"/>
</dbReference>
<keyword evidence="1" id="KW-0472">Membrane</keyword>
<feature type="transmembrane region" description="Helical" evidence="1">
    <location>
        <begin position="15"/>
        <end position="34"/>
    </location>
</feature>
<protein>
    <recommendedName>
        <fullName evidence="4">ABC transporter</fullName>
    </recommendedName>
</protein>
<dbReference type="RefSeq" id="WP_344224581.1">
    <property type="nucleotide sequence ID" value="NZ_BAAAQA010000016.1"/>
</dbReference>
<accession>A0ABP5JG08</accession>
<evidence type="ECO:0008006" key="4">
    <source>
        <dbReference type="Google" id="ProtNLM"/>
    </source>
</evidence>
<feature type="transmembrane region" description="Helical" evidence="1">
    <location>
        <begin position="135"/>
        <end position="153"/>
    </location>
</feature>
<proteinExistence type="predicted"/>
<sequence>MNVIQTEFMKLKGSLSWLVVVLLPVMAVLSGSLSTLSSGGEFQDGWHTLWIRSIGFYGMALLPIGVGILASLVWRPEHRNGNWNALMSQSVPTQQVVLSKVVAISTLTAAMQVVMLLTVLLLGKLAFQIPGWLPGTYWLGSLLIVVGCIPVVALQSAFSTFLRSFAAPVAIALVGAGASTVALMVGVPAAIASPYALATYTTQLGTTLVGGESTVFNAAAMSPGSVAMVAVVSALAVTLITWLTTQILNRKDATT</sequence>
<keyword evidence="1" id="KW-1133">Transmembrane helix</keyword>
<keyword evidence="3" id="KW-1185">Reference proteome</keyword>
<feature type="transmembrane region" description="Helical" evidence="1">
    <location>
        <begin position="218"/>
        <end position="243"/>
    </location>
</feature>
<keyword evidence="1" id="KW-0812">Transmembrane</keyword>
<name>A0ABP5JG08_9MICC</name>
<comment type="caution">
    <text evidence="2">The sequence shown here is derived from an EMBL/GenBank/DDBJ whole genome shotgun (WGS) entry which is preliminary data.</text>
</comment>
<feature type="transmembrane region" description="Helical" evidence="1">
    <location>
        <begin position="96"/>
        <end position="123"/>
    </location>
</feature>
<feature type="transmembrane region" description="Helical" evidence="1">
    <location>
        <begin position="165"/>
        <end position="198"/>
    </location>
</feature>
<gene>
    <name evidence="2" type="ORF">GCM10009824_17020</name>
</gene>
<evidence type="ECO:0000313" key="2">
    <source>
        <dbReference type="EMBL" id="GAA2117513.1"/>
    </source>
</evidence>
<reference evidence="3" key="1">
    <citation type="journal article" date="2019" name="Int. J. Syst. Evol. Microbiol.">
        <title>The Global Catalogue of Microorganisms (GCM) 10K type strain sequencing project: providing services to taxonomists for standard genome sequencing and annotation.</title>
        <authorList>
            <consortium name="The Broad Institute Genomics Platform"/>
            <consortium name="The Broad Institute Genome Sequencing Center for Infectious Disease"/>
            <person name="Wu L."/>
            <person name="Ma J."/>
        </authorList>
    </citation>
    <scope>NUCLEOTIDE SEQUENCE [LARGE SCALE GENOMIC DNA]</scope>
    <source>
        <strain evidence="3">JCM 15914</strain>
    </source>
</reference>
<feature type="transmembrane region" description="Helical" evidence="1">
    <location>
        <begin position="54"/>
        <end position="75"/>
    </location>
</feature>
<evidence type="ECO:0000256" key="1">
    <source>
        <dbReference type="SAM" id="Phobius"/>
    </source>
</evidence>